<dbReference type="PROSITE" id="PS50887">
    <property type="entry name" value="GGDEF"/>
    <property type="match status" value="1"/>
</dbReference>
<evidence type="ECO:0000256" key="1">
    <source>
        <dbReference type="SAM" id="Phobius"/>
    </source>
</evidence>
<dbReference type="SUPFAM" id="SSF55073">
    <property type="entry name" value="Nucleotide cyclase"/>
    <property type="match status" value="1"/>
</dbReference>
<dbReference type="InterPro" id="IPR029787">
    <property type="entry name" value="Nucleotide_cyclase"/>
</dbReference>
<dbReference type="InterPro" id="IPR000160">
    <property type="entry name" value="GGDEF_dom"/>
</dbReference>
<sequence>MQIPAALRAREPRAAARTAAAVLTVCAAMLTLVVLTGPLGPDDASRSVLVSCVVGLLVVAAGYARIPPQLLDRVGAFLGLAVVGVTVLTALSLASGSSSTRVQAFLAFVVVYAGFHLRTAGAVVATVVAVASGGVMFLHERTFHEALTDLLFFGAMLAVIGGLLTRAVSAQDRLVAALQRQADVDSLTGLVTRRVLDEALDVELSGGCPGDGTALVLVDVDSFKQINDVHGHPVGDDALVHLAGVLRRQVRAGDAVISRLGGDELAVLLPGCAPGVAVRRAEEILEAVHAAPLTLPDGSLLSLSVSVGVAHAPQHATRMRELYAAADAALYQAKRAGRGRVEVAVSPA</sequence>
<protein>
    <submittedName>
        <fullName evidence="3">Diguanylate cyclase (GGDEF) domain-containing protein</fullName>
    </submittedName>
</protein>
<dbReference type="EMBL" id="OBDO01000012">
    <property type="protein sequence ID" value="SNX98772.1"/>
    <property type="molecule type" value="Genomic_DNA"/>
</dbReference>
<dbReference type="PANTHER" id="PTHR45138">
    <property type="entry name" value="REGULATORY COMPONENTS OF SENSORY TRANSDUCTION SYSTEM"/>
    <property type="match status" value="1"/>
</dbReference>
<evidence type="ECO:0000259" key="2">
    <source>
        <dbReference type="PROSITE" id="PS50887"/>
    </source>
</evidence>
<reference evidence="3 4" key="1">
    <citation type="submission" date="2017-09" db="EMBL/GenBank/DDBJ databases">
        <authorList>
            <person name="Ehlers B."/>
            <person name="Leendertz F.H."/>
        </authorList>
    </citation>
    <scope>NUCLEOTIDE SEQUENCE [LARGE SCALE GENOMIC DNA]</scope>
    <source>
        <strain evidence="3 4">DSM 46844</strain>
    </source>
</reference>
<feature type="transmembrane region" description="Helical" evidence="1">
    <location>
        <begin position="46"/>
        <end position="64"/>
    </location>
</feature>
<dbReference type="Proteomes" id="UP000219514">
    <property type="component" value="Unassembled WGS sequence"/>
</dbReference>
<evidence type="ECO:0000313" key="3">
    <source>
        <dbReference type="EMBL" id="SNX98772.1"/>
    </source>
</evidence>
<dbReference type="InterPro" id="IPR050469">
    <property type="entry name" value="Diguanylate_Cyclase"/>
</dbReference>
<dbReference type="InterPro" id="IPR043128">
    <property type="entry name" value="Rev_trsase/Diguanyl_cyclase"/>
</dbReference>
<gene>
    <name evidence="3" type="ORF">SAMN06893097_11267</name>
</gene>
<feature type="transmembrane region" description="Helical" evidence="1">
    <location>
        <begin position="115"/>
        <end position="138"/>
    </location>
</feature>
<accession>A0A285EI31</accession>
<dbReference type="GO" id="GO:0043709">
    <property type="term" value="P:cell adhesion involved in single-species biofilm formation"/>
    <property type="evidence" value="ECO:0007669"/>
    <property type="project" value="TreeGrafter"/>
</dbReference>
<dbReference type="NCBIfam" id="TIGR00254">
    <property type="entry name" value="GGDEF"/>
    <property type="match status" value="1"/>
</dbReference>
<keyword evidence="1" id="KW-0812">Transmembrane</keyword>
<dbReference type="GO" id="GO:0052621">
    <property type="term" value="F:diguanylate cyclase activity"/>
    <property type="evidence" value="ECO:0007669"/>
    <property type="project" value="TreeGrafter"/>
</dbReference>
<dbReference type="GO" id="GO:1902201">
    <property type="term" value="P:negative regulation of bacterial-type flagellum-dependent cell motility"/>
    <property type="evidence" value="ECO:0007669"/>
    <property type="project" value="TreeGrafter"/>
</dbReference>
<dbReference type="Gene3D" id="3.30.70.270">
    <property type="match status" value="1"/>
</dbReference>
<keyword evidence="1" id="KW-0472">Membrane</keyword>
<dbReference type="RefSeq" id="WP_245854049.1">
    <property type="nucleotide sequence ID" value="NZ_JACHXB010000008.1"/>
</dbReference>
<name>A0A285EI31_9ACTN</name>
<dbReference type="GO" id="GO:0005886">
    <property type="term" value="C:plasma membrane"/>
    <property type="evidence" value="ECO:0007669"/>
    <property type="project" value="TreeGrafter"/>
</dbReference>
<proteinExistence type="predicted"/>
<feature type="transmembrane region" description="Helical" evidence="1">
    <location>
        <begin position="150"/>
        <end position="169"/>
    </location>
</feature>
<dbReference type="Pfam" id="PF00990">
    <property type="entry name" value="GGDEF"/>
    <property type="match status" value="1"/>
</dbReference>
<feature type="transmembrane region" description="Helical" evidence="1">
    <location>
        <begin position="76"/>
        <end position="95"/>
    </location>
</feature>
<dbReference type="CDD" id="cd01949">
    <property type="entry name" value="GGDEF"/>
    <property type="match status" value="1"/>
</dbReference>
<dbReference type="AlphaFoldDB" id="A0A285EI31"/>
<keyword evidence="4" id="KW-1185">Reference proteome</keyword>
<evidence type="ECO:0000313" key="4">
    <source>
        <dbReference type="Proteomes" id="UP000219514"/>
    </source>
</evidence>
<feature type="transmembrane region" description="Helical" evidence="1">
    <location>
        <begin position="20"/>
        <end position="40"/>
    </location>
</feature>
<dbReference type="PANTHER" id="PTHR45138:SF9">
    <property type="entry name" value="DIGUANYLATE CYCLASE DGCM-RELATED"/>
    <property type="match status" value="1"/>
</dbReference>
<keyword evidence="1" id="KW-1133">Transmembrane helix</keyword>
<organism evidence="3 4">
    <name type="scientific">Geodermatophilus sabuli</name>
    <dbReference type="NCBI Taxonomy" id="1564158"/>
    <lineage>
        <taxon>Bacteria</taxon>
        <taxon>Bacillati</taxon>
        <taxon>Actinomycetota</taxon>
        <taxon>Actinomycetes</taxon>
        <taxon>Geodermatophilales</taxon>
        <taxon>Geodermatophilaceae</taxon>
        <taxon>Geodermatophilus</taxon>
    </lineage>
</organism>
<dbReference type="SMART" id="SM00267">
    <property type="entry name" value="GGDEF"/>
    <property type="match status" value="1"/>
</dbReference>
<feature type="domain" description="GGDEF" evidence="2">
    <location>
        <begin position="211"/>
        <end position="346"/>
    </location>
</feature>